<reference evidence="1 2" key="1">
    <citation type="journal article" date="2014" name="Genome Biol. Evol.">
        <title>The genome of the myxosporean Thelohanellus kitauei shows adaptations to nutrient acquisition within its fish host.</title>
        <authorList>
            <person name="Yang Y."/>
            <person name="Xiong J."/>
            <person name="Zhou Z."/>
            <person name="Huo F."/>
            <person name="Miao W."/>
            <person name="Ran C."/>
            <person name="Liu Y."/>
            <person name="Zhang J."/>
            <person name="Feng J."/>
            <person name="Wang M."/>
            <person name="Wang M."/>
            <person name="Wang L."/>
            <person name="Yao B."/>
        </authorList>
    </citation>
    <scope>NUCLEOTIDE SEQUENCE [LARGE SCALE GENOMIC DNA]</scope>
    <source>
        <strain evidence="1">Wuqing</strain>
    </source>
</reference>
<sequence length="99" mass="11320">MCHEVLVAPRYSSWVDAGVIFEKELSLCLIISHPQEIAPIYSDSQSLANLDSIDKTFLGYYEEIDCHGLNDYPDLPRDLVVASAKRNKILYRLIWCSSR</sequence>
<proteinExistence type="predicted"/>
<keyword evidence="2" id="KW-1185">Reference proteome</keyword>
<evidence type="ECO:0000313" key="2">
    <source>
        <dbReference type="Proteomes" id="UP000031668"/>
    </source>
</evidence>
<dbReference type="Proteomes" id="UP000031668">
    <property type="component" value="Unassembled WGS sequence"/>
</dbReference>
<organism evidence="1 2">
    <name type="scientific">Thelohanellus kitauei</name>
    <name type="common">Myxosporean</name>
    <dbReference type="NCBI Taxonomy" id="669202"/>
    <lineage>
        <taxon>Eukaryota</taxon>
        <taxon>Metazoa</taxon>
        <taxon>Cnidaria</taxon>
        <taxon>Myxozoa</taxon>
        <taxon>Myxosporea</taxon>
        <taxon>Bivalvulida</taxon>
        <taxon>Platysporina</taxon>
        <taxon>Myxobolidae</taxon>
        <taxon>Thelohanellus</taxon>
    </lineage>
</organism>
<evidence type="ECO:0000313" key="1">
    <source>
        <dbReference type="EMBL" id="KII65602.1"/>
    </source>
</evidence>
<accession>A0A0C2MVF8</accession>
<dbReference type="AlphaFoldDB" id="A0A0C2MVF8"/>
<comment type="caution">
    <text evidence="1">The sequence shown here is derived from an EMBL/GenBank/DDBJ whole genome shotgun (WGS) entry which is preliminary data.</text>
</comment>
<gene>
    <name evidence="1" type="ORF">RF11_05431</name>
</gene>
<name>A0A0C2MVF8_THEKT</name>
<dbReference type="EMBL" id="JWZT01003754">
    <property type="protein sequence ID" value="KII65602.1"/>
    <property type="molecule type" value="Genomic_DNA"/>
</dbReference>
<protein>
    <submittedName>
        <fullName evidence="1">Uncharacterized protein</fullName>
    </submittedName>
</protein>